<evidence type="ECO:0000313" key="7">
    <source>
        <dbReference type="EMBL" id="RKF62516.1"/>
    </source>
</evidence>
<comment type="caution">
    <text evidence="7">The sequence shown here is derived from an EMBL/GenBank/DDBJ whole genome shotgun (WGS) entry which is preliminary data.</text>
</comment>
<dbReference type="STRING" id="212602.A0A420HYL1"/>
<dbReference type="GO" id="GO:0005886">
    <property type="term" value="C:plasma membrane"/>
    <property type="evidence" value="ECO:0007669"/>
    <property type="project" value="TreeGrafter"/>
</dbReference>
<dbReference type="GO" id="GO:0012505">
    <property type="term" value="C:endomembrane system"/>
    <property type="evidence" value="ECO:0007669"/>
    <property type="project" value="UniProtKB-SubCell"/>
</dbReference>
<dbReference type="AlphaFoldDB" id="A0A420HYL1"/>
<feature type="transmembrane region" description="Helical" evidence="5">
    <location>
        <begin position="163"/>
        <end position="187"/>
    </location>
</feature>
<dbReference type="Proteomes" id="UP000286134">
    <property type="component" value="Unassembled WGS sequence"/>
</dbReference>
<feature type="transmembrane region" description="Helical" evidence="5">
    <location>
        <begin position="98"/>
        <end position="120"/>
    </location>
</feature>
<gene>
    <name evidence="7" type="ORF">OnM2_033097</name>
</gene>
<dbReference type="PANTHER" id="PTHR21324">
    <property type="entry name" value="FASTING-INDUCIBLE INTEGRAL MEMBRANE PROTEIN TM6P1-RELATED"/>
    <property type="match status" value="1"/>
</dbReference>
<dbReference type="EMBL" id="MCFK01003304">
    <property type="protein sequence ID" value="RKF62516.1"/>
    <property type="molecule type" value="Genomic_DNA"/>
</dbReference>
<dbReference type="InterPro" id="IPR019402">
    <property type="entry name" value="CWH43_N"/>
</dbReference>
<proteinExistence type="predicted"/>
<comment type="subcellular location">
    <subcellularLocation>
        <location evidence="1">Endomembrane system</location>
        <topology evidence="1">Multi-pass membrane protein</topology>
    </subcellularLocation>
</comment>
<dbReference type="InterPro" id="IPR050911">
    <property type="entry name" value="DRAM/TMEM150_Autophagy_Mod"/>
</dbReference>
<evidence type="ECO:0000256" key="2">
    <source>
        <dbReference type="ARBA" id="ARBA00022692"/>
    </source>
</evidence>
<feature type="transmembrane region" description="Helical" evidence="5">
    <location>
        <begin position="199"/>
        <end position="221"/>
    </location>
</feature>
<evidence type="ECO:0000256" key="4">
    <source>
        <dbReference type="ARBA" id="ARBA00023136"/>
    </source>
</evidence>
<keyword evidence="3 5" id="KW-1133">Transmembrane helix</keyword>
<keyword evidence="2 5" id="KW-0812">Transmembrane</keyword>
<reference evidence="7 8" key="1">
    <citation type="journal article" date="2018" name="BMC Genomics">
        <title>Comparative genome analyses reveal sequence features reflecting distinct modes of host-adaptation between dicot and monocot powdery mildew.</title>
        <authorList>
            <person name="Wu Y."/>
            <person name="Ma X."/>
            <person name="Pan Z."/>
            <person name="Kale S.D."/>
            <person name="Song Y."/>
            <person name="King H."/>
            <person name="Zhang Q."/>
            <person name="Presley C."/>
            <person name="Deng X."/>
            <person name="Wei C.I."/>
            <person name="Xiao S."/>
        </authorList>
    </citation>
    <scope>NUCLEOTIDE SEQUENCE [LARGE SCALE GENOMIC DNA]</scope>
    <source>
        <strain evidence="7">UMSG2</strain>
    </source>
</reference>
<dbReference type="Pfam" id="PF10277">
    <property type="entry name" value="Frag1"/>
    <property type="match status" value="1"/>
</dbReference>
<evidence type="ECO:0000256" key="1">
    <source>
        <dbReference type="ARBA" id="ARBA00004127"/>
    </source>
</evidence>
<protein>
    <submittedName>
        <fullName evidence="7">Protein sfk1</fullName>
    </submittedName>
</protein>
<sequence>MMGAILYWILPVLSGISWALTLFVLFIYWLAKCRPRYASMDPTQSIPYISDVGATSLKAFFITGCCLTTVFHILTLVSEIWLRYTGRLTKNTSLGQRVLVWFSLLFATNGSAGLILLSVFDTLRYHRLHNTFLALFIAGFILSAIFTCWEYQRLGMHFREQPILRFSFWLKLIFILISLGLVVAFATQGLRREFNTAAILEWVIALFFSLYLFSFVIDLFLGLKPERRKSDGSSAPLETDMHREMIMS</sequence>
<dbReference type="OrthoDB" id="10032492at2759"/>
<keyword evidence="4 5" id="KW-0472">Membrane</keyword>
<feature type="transmembrane region" description="Helical" evidence="5">
    <location>
        <begin position="59"/>
        <end position="77"/>
    </location>
</feature>
<accession>A0A420HYL1</accession>
<feature type="transmembrane region" description="Helical" evidence="5">
    <location>
        <begin position="7"/>
        <end position="31"/>
    </location>
</feature>
<keyword evidence="8" id="KW-1185">Reference proteome</keyword>
<feature type="transmembrane region" description="Helical" evidence="5">
    <location>
        <begin position="132"/>
        <end position="151"/>
    </location>
</feature>
<evidence type="ECO:0000313" key="8">
    <source>
        <dbReference type="Proteomes" id="UP000286134"/>
    </source>
</evidence>
<organism evidence="7 8">
    <name type="scientific">Erysiphe neolycopersici</name>
    <dbReference type="NCBI Taxonomy" id="212602"/>
    <lineage>
        <taxon>Eukaryota</taxon>
        <taxon>Fungi</taxon>
        <taxon>Dikarya</taxon>
        <taxon>Ascomycota</taxon>
        <taxon>Pezizomycotina</taxon>
        <taxon>Leotiomycetes</taxon>
        <taxon>Erysiphales</taxon>
        <taxon>Erysiphaceae</taxon>
        <taxon>Erysiphe</taxon>
    </lineage>
</organism>
<evidence type="ECO:0000256" key="3">
    <source>
        <dbReference type="ARBA" id="ARBA00022989"/>
    </source>
</evidence>
<evidence type="ECO:0000256" key="5">
    <source>
        <dbReference type="SAM" id="Phobius"/>
    </source>
</evidence>
<dbReference type="PANTHER" id="PTHR21324:SF2">
    <property type="entry name" value="EG:22E5.9 PROTEIN"/>
    <property type="match status" value="1"/>
</dbReference>
<feature type="domain" description="CWH43-like N-terminal" evidence="6">
    <location>
        <begin position="7"/>
        <end position="219"/>
    </location>
</feature>
<evidence type="ECO:0000259" key="6">
    <source>
        <dbReference type="Pfam" id="PF10277"/>
    </source>
</evidence>
<name>A0A420HYL1_9PEZI</name>